<name>K2MBF2_9HYPH</name>
<dbReference type="InterPro" id="IPR037523">
    <property type="entry name" value="VOC_core"/>
</dbReference>
<dbReference type="SUPFAM" id="SSF54593">
    <property type="entry name" value="Glyoxalase/Bleomycin resistance protein/Dihydroxybiphenyl dioxygenase"/>
    <property type="match status" value="1"/>
</dbReference>
<keyword evidence="2" id="KW-0223">Dioxygenase</keyword>
<dbReference type="PANTHER" id="PTHR43279:SF1">
    <property type="entry name" value="CATECHOL-2,3-DIOXYGENASE"/>
    <property type="match status" value="1"/>
</dbReference>
<dbReference type="GO" id="GO:0051213">
    <property type="term" value="F:dioxygenase activity"/>
    <property type="evidence" value="ECO:0007669"/>
    <property type="project" value="UniProtKB-KW"/>
</dbReference>
<dbReference type="PANTHER" id="PTHR43279">
    <property type="entry name" value="CATECHOL-2,3-DIOXYGENASE"/>
    <property type="match status" value="1"/>
</dbReference>
<feature type="domain" description="VOC" evidence="1">
    <location>
        <begin position="8"/>
        <end position="134"/>
    </location>
</feature>
<dbReference type="Gene3D" id="3.10.180.10">
    <property type="entry name" value="2,3-Dihydroxybiphenyl 1,2-Dioxygenase, domain 1"/>
    <property type="match status" value="1"/>
</dbReference>
<dbReference type="RefSeq" id="WP_008597803.1">
    <property type="nucleotide sequence ID" value="NZ_AMRM01000016.1"/>
</dbReference>
<dbReference type="PROSITE" id="PS51819">
    <property type="entry name" value="VOC"/>
    <property type="match status" value="1"/>
</dbReference>
<dbReference type="PATRIC" id="fig|391937.3.peg.3038"/>
<dbReference type="InterPro" id="IPR029068">
    <property type="entry name" value="Glyas_Bleomycin-R_OHBP_Dase"/>
</dbReference>
<gene>
    <name evidence="2" type="ORF">NA2_14772</name>
</gene>
<proteinExistence type="predicted"/>
<evidence type="ECO:0000313" key="2">
    <source>
        <dbReference type="EMBL" id="EKF18185.1"/>
    </source>
</evidence>
<protein>
    <submittedName>
        <fullName evidence="2">Glyoxalase/bleomycin resistance protein/dioxygenase</fullName>
    </submittedName>
</protein>
<dbReference type="Pfam" id="PF00903">
    <property type="entry name" value="Glyoxalase"/>
    <property type="match status" value="1"/>
</dbReference>
<evidence type="ECO:0000259" key="1">
    <source>
        <dbReference type="PROSITE" id="PS51819"/>
    </source>
</evidence>
<dbReference type="EMBL" id="AMRM01000016">
    <property type="protein sequence ID" value="EKF18185.1"/>
    <property type="molecule type" value="Genomic_DNA"/>
</dbReference>
<dbReference type="CDD" id="cd08343">
    <property type="entry name" value="ED_TypeI_classII_C"/>
    <property type="match status" value="1"/>
</dbReference>
<dbReference type="OrthoDB" id="9803142at2"/>
<organism evidence="2 3">
    <name type="scientific">Nitratireductor pacificus pht-3B</name>
    <dbReference type="NCBI Taxonomy" id="391937"/>
    <lineage>
        <taxon>Bacteria</taxon>
        <taxon>Pseudomonadati</taxon>
        <taxon>Pseudomonadota</taxon>
        <taxon>Alphaproteobacteria</taxon>
        <taxon>Hyphomicrobiales</taxon>
        <taxon>Phyllobacteriaceae</taxon>
        <taxon>Nitratireductor</taxon>
    </lineage>
</organism>
<dbReference type="InterPro" id="IPR004360">
    <property type="entry name" value="Glyas_Fos-R_dOase_dom"/>
</dbReference>
<reference evidence="2 3" key="1">
    <citation type="journal article" date="2012" name="J. Bacteriol.">
        <title>Genome Sequence of Nitratireductor pacificus Type Strain pht-3B.</title>
        <authorList>
            <person name="Lai Q."/>
            <person name="Li G."/>
            <person name="Shao Z."/>
        </authorList>
    </citation>
    <scope>NUCLEOTIDE SEQUENCE [LARGE SCALE GENOMIC DNA]</scope>
    <source>
        <strain evidence="3">pht-3B</strain>
    </source>
</reference>
<evidence type="ECO:0000313" key="3">
    <source>
        <dbReference type="Proteomes" id="UP000006786"/>
    </source>
</evidence>
<dbReference type="AlphaFoldDB" id="K2MBF2"/>
<dbReference type="Proteomes" id="UP000006786">
    <property type="component" value="Unassembled WGS sequence"/>
</dbReference>
<dbReference type="eggNOG" id="COG0346">
    <property type="taxonomic scope" value="Bacteria"/>
</dbReference>
<keyword evidence="3" id="KW-1185">Reference proteome</keyword>
<comment type="caution">
    <text evidence="2">The sequence shown here is derived from an EMBL/GenBank/DDBJ whole genome shotgun (WGS) entry which is preliminary data.</text>
</comment>
<sequence>MAKPQPRKMGHLVLHVRDIRKSFEFYTEVVGLTLSDWIEDKLVFLRCGADHHDLALVQIPPDAENREDLYSVNRPGLEHFAYELGSLEEIEAAASHIQSKGVKIERGIGKHGPGENLFLVFKDPDNNNVEFYADMVQVTEQNPYNPSVWKDDVTAFDQWKFEKFLVEPPKGWGEN</sequence>
<accession>K2MBF2</accession>
<dbReference type="STRING" id="391937.NA2_14772"/>
<keyword evidence="2" id="KW-0560">Oxidoreductase</keyword>